<reference evidence="4" key="1">
    <citation type="submission" date="2021-02" db="EMBL/GenBank/DDBJ databases">
        <authorList>
            <person name="Nowell W R."/>
        </authorList>
    </citation>
    <scope>NUCLEOTIDE SEQUENCE</scope>
</reference>
<dbReference type="SUPFAM" id="SSF56300">
    <property type="entry name" value="Metallo-dependent phosphatases"/>
    <property type="match status" value="1"/>
</dbReference>
<dbReference type="GO" id="GO:0033192">
    <property type="term" value="F:calmodulin-dependent protein phosphatase activity"/>
    <property type="evidence" value="ECO:0007669"/>
    <property type="project" value="InterPro"/>
</dbReference>
<name>A0A815K9S3_ADIRI</name>
<evidence type="ECO:0000256" key="2">
    <source>
        <dbReference type="SAM" id="Phobius"/>
    </source>
</evidence>
<feature type="transmembrane region" description="Helical" evidence="2">
    <location>
        <begin position="112"/>
        <end position="131"/>
    </location>
</feature>
<dbReference type="GO" id="GO:0097720">
    <property type="term" value="P:calcineurin-mediated signaling"/>
    <property type="evidence" value="ECO:0007669"/>
    <property type="project" value="InterPro"/>
</dbReference>
<dbReference type="InterPro" id="IPR019169">
    <property type="entry name" value="Transmembrane_26"/>
</dbReference>
<dbReference type="AlphaFoldDB" id="A0A815K9S3"/>
<dbReference type="Pfam" id="PF09772">
    <property type="entry name" value="Tmem26"/>
    <property type="match status" value="1"/>
</dbReference>
<dbReference type="InterPro" id="IPR043360">
    <property type="entry name" value="PP2B"/>
</dbReference>
<keyword evidence="2" id="KW-1133">Transmembrane helix</keyword>
<feature type="region of interest" description="Disordered" evidence="1">
    <location>
        <begin position="559"/>
        <end position="663"/>
    </location>
</feature>
<gene>
    <name evidence="4" type="ORF">EDS130_LOCUS35321</name>
</gene>
<dbReference type="PRINTS" id="PR00114">
    <property type="entry name" value="STPHPHTASE"/>
</dbReference>
<keyword evidence="2" id="KW-0812">Transmembrane</keyword>
<evidence type="ECO:0000313" key="4">
    <source>
        <dbReference type="EMBL" id="CAF1388254.1"/>
    </source>
</evidence>
<feature type="domain" description="Serine/threonine specific protein phosphatases" evidence="3">
    <location>
        <begin position="195"/>
        <end position="435"/>
    </location>
</feature>
<protein>
    <recommendedName>
        <fullName evidence="3">Serine/threonine specific protein phosphatases domain-containing protein</fullName>
    </recommendedName>
</protein>
<dbReference type="InterPro" id="IPR006186">
    <property type="entry name" value="Ser/Thr-sp_prot-phosphatase"/>
</dbReference>
<evidence type="ECO:0000259" key="3">
    <source>
        <dbReference type="SMART" id="SM00156"/>
    </source>
</evidence>
<dbReference type="OrthoDB" id="5593063at2759"/>
<dbReference type="FunFam" id="3.60.21.10:FF:000198">
    <property type="entry name" value="Serine/threonine-protein phosphatase 2B catalytic subunit alpha isoform"/>
    <property type="match status" value="1"/>
</dbReference>
<feature type="compositionally biased region" description="Polar residues" evidence="1">
    <location>
        <begin position="617"/>
        <end position="663"/>
    </location>
</feature>
<feature type="transmembrane region" description="Helical" evidence="2">
    <location>
        <begin position="53"/>
        <end position="76"/>
    </location>
</feature>
<dbReference type="Proteomes" id="UP000663852">
    <property type="component" value="Unassembled WGS sequence"/>
</dbReference>
<dbReference type="EMBL" id="CAJNOJ010000308">
    <property type="protein sequence ID" value="CAF1388254.1"/>
    <property type="molecule type" value="Genomic_DNA"/>
</dbReference>
<feature type="compositionally biased region" description="Low complexity" evidence="1">
    <location>
        <begin position="575"/>
        <end position="597"/>
    </location>
</feature>
<organism evidence="4 5">
    <name type="scientific">Adineta ricciae</name>
    <name type="common">Rotifer</name>
    <dbReference type="NCBI Taxonomy" id="249248"/>
    <lineage>
        <taxon>Eukaryota</taxon>
        <taxon>Metazoa</taxon>
        <taxon>Spiralia</taxon>
        <taxon>Gnathifera</taxon>
        <taxon>Rotifera</taxon>
        <taxon>Eurotatoria</taxon>
        <taxon>Bdelloidea</taxon>
        <taxon>Adinetida</taxon>
        <taxon>Adinetidae</taxon>
        <taxon>Adineta</taxon>
    </lineage>
</organism>
<dbReference type="SMART" id="SM00156">
    <property type="entry name" value="PP2Ac"/>
    <property type="match status" value="1"/>
</dbReference>
<evidence type="ECO:0000256" key="1">
    <source>
        <dbReference type="SAM" id="MobiDB-lite"/>
    </source>
</evidence>
<keyword evidence="2" id="KW-0472">Membrane</keyword>
<proteinExistence type="predicted"/>
<evidence type="ECO:0000313" key="5">
    <source>
        <dbReference type="Proteomes" id="UP000663852"/>
    </source>
</evidence>
<dbReference type="PANTHER" id="PTHR45673">
    <property type="entry name" value="SERINE/THREONINE-PROTEIN PHOSPHATASE 2B CATALYTIC SUBUNIT 1-RELATED"/>
    <property type="match status" value="1"/>
</dbReference>
<accession>A0A815K9S3</accession>
<feature type="transmembrane region" description="Helical" evidence="2">
    <location>
        <begin position="82"/>
        <end position="100"/>
    </location>
</feature>
<feature type="compositionally biased region" description="Low complexity" evidence="1">
    <location>
        <begin position="604"/>
        <end position="616"/>
    </location>
</feature>
<comment type="caution">
    <text evidence="4">The sequence shown here is derived from an EMBL/GenBank/DDBJ whole genome shotgun (WGS) entry which is preliminary data.</text>
</comment>
<dbReference type="Gene3D" id="3.60.21.10">
    <property type="match status" value="1"/>
</dbReference>
<dbReference type="InterPro" id="IPR029052">
    <property type="entry name" value="Metallo-depent_PP-like"/>
</dbReference>
<sequence>MHTPLRRVRHSIDILQKNFYEYHHDSGHSLSSKKIQSSQRCQKLLQLIEESCMIIQALFVRFIFIFSTIIAVWRLVEETNQTHYWYLLLLLIFLLIETYATVYTRKGYEYKWFCPSALAYLCAIVPCIWLLELNQSYDSLLITNQTMISLPIREQRVSTSATLADLVDSVENSSHSNETDLPDELQHLRRRKRLLSTMLTATKKPDLSIDDVLKTTQDILIKLNKHLTIREWHMIIEQMTLLVLILSRWLLPKGKIKYTERVYNACMEAFDCLPLAALMNGQFLCVHGGLSPEIHTLEDIKRLDRFKEPPPYGPMCDLLWSDPLEDYGVERTTEQYSHNTVRGCSYFYSYAACCDFLQNNQLLSIIRAHEAQDAGYRMYKKCQSTGFPSLITIFSAPNYLDVYNNKAAILKYENNVMNIRQFNCSPHPYWLPNFMDVFTWSLPFVGEKVTEMLANILNICSDEELENDGTPTDEADVMTEAALAARKEVIRNKVRAVGKMVRYFATLREQSEDILTLKGLTAGGTLPLGTLEGGKTAIEQAKQLIANKKRISFEEAKRLDKSNESMPPWQQLHPSSSGLTSGVGSSGTASSNSGASSPRIVGTSTMSSSVSSISSSPVNTLADASSGVTTNLLIDSTNTNCNGNERTSGRTGSDSSKNAYRTK</sequence>